<evidence type="ECO:0000313" key="3">
    <source>
        <dbReference type="Proteomes" id="UP000236291"/>
    </source>
</evidence>
<feature type="domain" description="Tetrahydrofolate dehydrogenase/cyclohydrolase catalytic" evidence="1">
    <location>
        <begin position="51"/>
        <end position="149"/>
    </location>
</feature>
<evidence type="ECO:0000313" key="2">
    <source>
        <dbReference type="EMBL" id="PNY12227.1"/>
    </source>
</evidence>
<dbReference type="PRINTS" id="PR00085">
    <property type="entry name" value="THFDHDRGNASE"/>
</dbReference>
<evidence type="ECO:0000259" key="1">
    <source>
        <dbReference type="Pfam" id="PF00763"/>
    </source>
</evidence>
<dbReference type="PANTHER" id="PTHR48099:SF13">
    <property type="entry name" value="METHYLENETETRAHYDROFOLATE DEHYDROGENASE"/>
    <property type="match status" value="1"/>
</dbReference>
<organism evidence="2 3">
    <name type="scientific">Trifolium pratense</name>
    <name type="common">Red clover</name>
    <dbReference type="NCBI Taxonomy" id="57577"/>
    <lineage>
        <taxon>Eukaryota</taxon>
        <taxon>Viridiplantae</taxon>
        <taxon>Streptophyta</taxon>
        <taxon>Embryophyta</taxon>
        <taxon>Tracheophyta</taxon>
        <taxon>Spermatophyta</taxon>
        <taxon>Magnoliopsida</taxon>
        <taxon>eudicotyledons</taxon>
        <taxon>Gunneridae</taxon>
        <taxon>Pentapetalae</taxon>
        <taxon>rosids</taxon>
        <taxon>fabids</taxon>
        <taxon>Fabales</taxon>
        <taxon>Fabaceae</taxon>
        <taxon>Papilionoideae</taxon>
        <taxon>50 kb inversion clade</taxon>
        <taxon>NPAAA clade</taxon>
        <taxon>Hologalegina</taxon>
        <taxon>IRL clade</taxon>
        <taxon>Trifolieae</taxon>
        <taxon>Trifolium</taxon>
    </lineage>
</organism>
<gene>
    <name evidence="2" type="ORF">L195_g008853</name>
</gene>
<accession>A0A2K3PAD2</accession>
<comment type="caution">
    <text evidence="2">The sequence shown here is derived from an EMBL/GenBank/DDBJ whole genome shotgun (WGS) entry which is preliminary data.</text>
</comment>
<dbReference type="Pfam" id="PF00763">
    <property type="entry name" value="THF_DHG_CYH"/>
    <property type="match status" value="1"/>
</dbReference>
<dbReference type="GO" id="GO:0005829">
    <property type="term" value="C:cytosol"/>
    <property type="evidence" value="ECO:0007669"/>
    <property type="project" value="TreeGrafter"/>
</dbReference>
<dbReference type="GO" id="GO:0004488">
    <property type="term" value="F:methylenetetrahydrofolate dehydrogenase (NADP+) activity"/>
    <property type="evidence" value="ECO:0007669"/>
    <property type="project" value="InterPro"/>
</dbReference>
<dbReference type="InterPro" id="IPR020630">
    <property type="entry name" value="THF_DH/CycHdrlase_cat_dom"/>
</dbReference>
<dbReference type="Gene3D" id="3.40.50.10860">
    <property type="entry name" value="Leucine Dehydrogenase, chain A, domain 1"/>
    <property type="match status" value="1"/>
</dbReference>
<dbReference type="Proteomes" id="UP000236291">
    <property type="component" value="Unassembled WGS sequence"/>
</dbReference>
<dbReference type="InterPro" id="IPR046346">
    <property type="entry name" value="Aminoacid_DH-like_N_sf"/>
</dbReference>
<reference evidence="2 3" key="1">
    <citation type="journal article" date="2014" name="Am. J. Bot.">
        <title>Genome assembly and annotation for red clover (Trifolium pratense; Fabaceae).</title>
        <authorList>
            <person name="Istvanek J."/>
            <person name="Jaros M."/>
            <person name="Krenek A."/>
            <person name="Repkova J."/>
        </authorList>
    </citation>
    <scope>NUCLEOTIDE SEQUENCE [LARGE SCALE GENOMIC DNA]</scope>
    <source>
        <strain evidence="3">cv. Tatra</strain>
        <tissue evidence="2">Young leaves</tissue>
    </source>
</reference>
<name>A0A2K3PAD2_TRIPR</name>
<dbReference type="AlphaFoldDB" id="A0A2K3PAD2"/>
<dbReference type="ExpressionAtlas" id="A0A2K3PAD2">
    <property type="expression patterns" value="baseline"/>
</dbReference>
<sequence length="206" mass="22849">MLPQKQRENTSCTFLGPNLPDVWVLSENTSPHTLTTGSSQSVDDGHSATILEGTSIATEIKLKVAEEISRMKSEIGKFPKLVMVLVGDRRDSHRLIDVKLEACEKVGIEIVVSKLPENCTQKELLDVVSSFNDDKDVHGIVVQLPLPQRNVQGGCHDSDTKFRNMASTDEEHIDEEIIMNFVSPEKDVDGFHPLNIGNLAIIVSRY</sequence>
<proteinExistence type="predicted"/>
<dbReference type="GO" id="GO:0035999">
    <property type="term" value="P:tetrahydrofolate interconversion"/>
    <property type="evidence" value="ECO:0007669"/>
    <property type="project" value="TreeGrafter"/>
</dbReference>
<dbReference type="EMBL" id="ASHM01005130">
    <property type="protein sequence ID" value="PNY12227.1"/>
    <property type="molecule type" value="Genomic_DNA"/>
</dbReference>
<protein>
    <submittedName>
        <fullName evidence="2">Amino acid dehydrogenase family protein</fullName>
    </submittedName>
</protein>
<dbReference type="GO" id="GO:0004477">
    <property type="term" value="F:methenyltetrahydrofolate cyclohydrolase activity"/>
    <property type="evidence" value="ECO:0007669"/>
    <property type="project" value="TreeGrafter"/>
</dbReference>
<dbReference type="PANTHER" id="PTHR48099">
    <property type="entry name" value="C-1-TETRAHYDROFOLATE SYNTHASE, CYTOPLASMIC-RELATED"/>
    <property type="match status" value="1"/>
</dbReference>
<reference evidence="2 3" key="2">
    <citation type="journal article" date="2017" name="Front. Plant Sci.">
        <title>Gene Classification and Mining of Molecular Markers Useful in Red Clover (Trifolium pratense) Breeding.</title>
        <authorList>
            <person name="Istvanek J."/>
            <person name="Dluhosova J."/>
            <person name="Dluhos P."/>
            <person name="Patkova L."/>
            <person name="Nedelnik J."/>
            <person name="Repkova J."/>
        </authorList>
    </citation>
    <scope>NUCLEOTIDE SEQUENCE [LARGE SCALE GENOMIC DNA]</scope>
    <source>
        <strain evidence="3">cv. Tatra</strain>
        <tissue evidence="2">Young leaves</tissue>
    </source>
</reference>
<dbReference type="InterPro" id="IPR000672">
    <property type="entry name" value="THF_DH/CycHdrlase"/>
</dbReference>
<dbReference type="STRING" id="57577.A0A2K3PAD2"/>
<dbReference type="SUPFAM" id="SSF53223">
    <property type="entry name" value="Aminoacid dehydrogenase-like, N-terminal domain"/>
    <property type="match status" value="1"/>
</dbReference>